<reference evidence="8" key="2">
    <citation type="submission" date="2023-01" db="EMBL/GenBank/DDBJ databases">
        <authorList>
            <person name="Uljanovas D."/>
        </authorList>
    </citation>
    <scope>NUCLEOTIDE SEQUENCE</scope>
    <source>
        <strain evidence="8">H19</strain>
    </source>
</reference>
<sequence length="355" mass="42204">MGVEELMFTLKDGDYQYIFEYETNEELEEHLTIINKTCLQKDIVKSEKILNEVVETSKKIEDNKLQLTFAKLEILFIKQKKEDEKETQKIVKETTWTKWQQVFNDLKFFFDVKNLEDITLENLKDFRKSLIEKGLSPLVINEKIMYLRIFLDFAILKKHLKDNKAKELEDLFVKEKVKELFDENDLKKLFDSVKIEEDTKNIFKILLYTGMRIHEFFHIKSENILIRNGINYLKLEVGKGKNGLREIPIHREILHILKNFDFENLRKEYNVSSFSKIVLANIYREIPKSEEKKTTHTFRANFTNQLINNFPSEINLIQSILGHTQGTKKLTIIGYGKGFDLKNKKRLIDSIKYNF</sequence>
<dbReference type="GO" id="GO:0015074">
    <property type="term" value="P:DNA integration"/>
    <property type="evidence" value="ECO:0007669"/>
    <property type="project" value="UniProtKB-KW"/>
</dbReference>
<keyword evidence="3 5" id="KW-0238">DNA-binding</keyword>
<proteinExistence type="inferred from homology"/>
<dbReference type="Pfam" id="PF00589">
    <property type="entry name" value="Phage_integrase"/>
    <property type="match status" value="1"/>
</dbReference>
<dbReference type="InterPro" id="IPR010998">
    <property type="entry name" value="Integrase_recombinase_N"/>
</dbReference>
<organism evidence="8 9">
    <name type="scientific">Aliarcobacter butzleri</name>
    <dbReference type="NCBI Taxonomy" id="28197"/>
    <lineage>
        <taxon>Bacteria</taxon>
        <taxon>Pseudomonadati</taxon>
        <taxon>Campylobacterota</taxon>
        <taxon>Epsilonproteobacteria</taxon>
        <taxon>Campylobacterales</taxon>
        <taxon>Arcobacteraceae</taxon>
        <taxon>Aliarcobacter</taxon>
    </lineage>
</organism>
<dbReference type="InterPro" id="IPR002104">
    <property type="entry name" value="Integrase_catalytic"/>
</dbReference>
<evidence type="ECO:0000256" key="5">
    <source>
        <dbReference type="PROSITE-ProRule" id="PRU01248"/>
    </source>
</evidence>
<keyword evidence="4" id="KW-0233">DNA recombination</keyword>
<dbReference type="AlphaFoldDB" id="A0AAP4PYU2"/>
<dbReference type="Gene3D" id="1.10.150.130">
    <property type="match status" value="1"/>
</dbReference>
<accession>A0AAP4PYU2</accession>
<dbReference type="RefSeq" id="WP_175530750.1">
    <property type="nucleotide sequence ID" value="NZ_JABWGL010000003.1"/>
</dbReference>
<gene>
    <name evidence="8" type="ORF">PJV92_03670</name>
</gene>
<dbReference type="InterPro" id="IPR050090">
    <property type="entry name" value="Tyrosine_recombinase_XerCD"/>
</dbReference>
<dbReference type="SUPFAM" id="SSF56349">
    <property type="entry name" value="DNA breaking-rejoining enzymes"/>
    <property type="match status" value="1"/>
</dbReference>
<evidence type="ECO:0000256" key="1">
    <source>
        <dbReference type="ARBA" id="ARBA00008857"/>
    </source>
</evidence>
<dbReference type="PANTHER" id="PTHR30349">
    <property type="entry name" value="PHAGE INTEGRASE-RELATED"/>
    <property type="match status" value="1"/>
</dbReference>
<dbReference type="PROSITE" id="PS51898">
    <property type="entry name" value="TYR_RECOMBINASE"/>
    <property type="match status" value="1"/>
</dbReference>
<dbReference type="InterPro" id="IPR044068">
    <property type="entry name" value="CB"/>
</dbReference>
<evidence type="ECO:0000256" key="2">
    <source>
        <dbReference type="ARBA" id="ARBA00022908"/>
    </source>
</evidence>
<protein>
    <submittedName>
        <fullName evidence="8">Tyrosine-type recombinase/integrase</fullName>
    </submittedName>
</protein>
<dbReference type="EMBL" id="JAQJJM010000007">
    <property type="protein sequence ID" value="MDN5131819.1"/>
    <property type="molecule type" value="Genomic_DNA"/>
</dbReference>
<evidence type="ECO:0000259" key="7">
    <source>
        <dbReference type="PROSITE" id="PS51900"/>
    </source>
</evidence>
<dbReference type="GO" id="GO:0006310">
    <property type="term" value="P:DNA recombination"/>
    <property type="evidence" value="ECO:0007669"/>
    <property type="project" value="UniProtKB-KW"/>
</dbReference>
<feature type="domain" description="Tyr recombinase" evidence="6">
    <location>
        <begin position="176"/>
        <end position="349"/>
    </location>
</feature>
<dbReference type="GO" id="GO:0003677">
    <property type="term" value="F:DNA binding"/>
    <property type="evidence" value="ECO:0007669"/>
    <property type="project" value="UniProtKB-UniRule"/>
</dbReference>
<comment type="caution">
    <text evidence="8">The sequence shown here is derived from an EMBL/GenBank/DDBJ whole genome shotgun (WGS) entry which is preliminary data.</text>
</comment>
<name>A0AAP4PYU2_9BACT</name>
<evidence type="ECO:0000313" key="8">
    <source>
        <dbReference type="EMBL" id="MDN5131819.1"/>
    </source>
</evidence>
<evidence type="ECO:0000256" key="4">
    <source>
        <dbReference type="ARBA" id="ARBA00023172"/>
    </source>
</evidence>
<dbReference type="PANTHER" id="PTHR30349:SF41">
    <property type="entry name" value="INTEGRASE_RECOMBINASE PROTEIN MJ0367-RELATED"/>
    <property type="match status" value="1"/>
</dbReference>
<dbReference type="InterPro" id="IPR011010">
    <property type="entry name" value="DNA_brk_join_enz"/>
</dbReference>
<evidence type="ECO:0000256" key="3">
    <source>
        <dbReference type="ARBA" id="ARBA00023125"/>
    </source>
</evidence>
<evidence type="ECO:0000259" key="6">
    <source>
        <dbReference type="PROSITE" id="PS51898"/>
    </source>
</evidence>
<feature type="domain" description="Core-binding (CB)" evidence="7">
    <location>
        <begin position="67"/>
        <end position="155"/>
    </location>
</feature>
<dbReference type="PROSITE" id="PS51900">
    <property type="entry name" value="CB"/>
    <property type="match status" value="1"/>
</dbReference>
<dbReference type="Gene3D" id="1.10.443.10">
    <property type="entry name" value="Intergrase catalytic core"/>
    <property type="match status" value="1"/>
</dbReference>
<keyword evidence="2" id="KW-0229">DNA integration</keyword>
<reference evidence="8" key="1">
    <citation type="journal article" date="2023" name="Microorganisms">
        <title>Genomic Characterization of Arcobacter butzleri Strains Isolated from Various Sources in Lithuania.</title>
        <authorList>
            <person name="Uljanovas D."/>
            <person name="Golz G."/>
            <person name="Fleischmann S."/>
            <person name="Kudirkiene E."/>
            <person name="Kasetiene N."/>
            <person name="Grineviciene A."/>
            <person name="Tamuleviciene E."/>
            <person name="Aksomaitiene J."/>
            <person name="Alter T."/>
            <person name="Malakauskas M."/>
        </authorList>
    </citation>
    <scope>NUCLEOTIDE SEQUENCE</scope>
    <source>
        <strain evidence="8">H19</strain>
    </source>
</reference>
<dbReference type="Proteomes" id="UP001171508">
    <property type="component" value="Unassembled WGS sequence"/>
</dbReference>
<comment type="similarity">
    <text evidence="1">Belongs to the 'phage' integrase family.</text>
</comment>
<evidence type="ECO:0000313" key="9">
    <source>
        <dbReference type="Proteomes" id="UP001171508"/>
    </source>
</evidence>
<dbReference type="InterPro" id="IPR013762">
    <property type="entry name" value="Integrase-like_cat_sf"/>
</dbReference>